<name>A0A3M2L900_9ACTN</name>
<dbReference type="AlphaFoldDB" id="A0A3M2L900"/>
<comment type="caution">
    <text evidence="1">The sequence shown here is derived from an EMBL/GenBank/DDBJ whole genome shotgun (WGS) entry which is preliminary data.</text>
</comment>
<keyword evidence="2" id="KW-1185">Reference proteome</keyword>
<dbReference type="InterPro" id="IPR036086">
    <property type="entry name" value="ParB/Sulfiredoxin_sf"/>
</dbReference>
<dbReference type="SUPFAM" id="SSF110849">
    <property type="entry name" value="ParB/Sulfiredoxin"/>
    <property type="match status" value="1"/>
</dbReference>
<protein>
    <recommendedName>
        <fullName evidence="3">ParB/Sulfiredoxin domain-containing protein</fullName>
    </recommendedName>
</protein>
<accession>A0A3M2L900</accession>
<dbReference type="Proteomes" id="UP000282674">
    <property type="component" value="Unassembled WGS sequence"/>
</dbReference>
<organism evidence="1 2">
    <name type="scientific">Actinomadura harenae</name>
    <dbReference type="NCBI Taxonomy" id="2483351"/>
    <lineage>
        <taxon>Bacteria</taxon>
        <taxon>Bacillati</taxon>
        <taxon>Actinomycetota</taxon>
        <taxon>Actinomycetes</taxon>
        <taxon>Streptosporangiales</taxon>
        <taxon>Thermomonosporaceae</taxon>
        <taxon>Actinomadura</taxon>
    </lineage>
</organism>
<dbReference type="EMBL" id="RFFG01000183">
    <property type="protein sequence ID" value="RMI33170.1"/>
    <property type="molecule type" value="Genomic_DNA"/>
</dbReference>
<evidence type="ECO:0000313" key="1">
    <source>
        <dbReference type="EMBL" id="RMI33170.1"/>
    </source>
</evidence>
<reference evidence="1 2" key="1">
    <citation type="submission" date="2018-10" db="EMBL/GenBank/DDBJ databases">
        <title>Isolation from soil.</title>
        <authorList>
            <person name="Hu J."/>
        </authorList>
    </citation>
    <scope>NUCLEOTIDE SEQUENCE [LARGE SCALE GENOMIC DNA]</scope>
    <source>
        <strain evidence="1 2">NEAU-Ht49</strain>
    </source>
</reference>
<proteinExistence type="predicted"/>
<dbReference type="RefSeq" id="WP_122199939.1">
    <property type="nucleotide sequence ID" value="NZ_JBHSKC010000059.1"/>
</dbReference>
<evidence type="ECO:0000313" key="2">
    <source>
        <dbReference type="Proteomes" id="UP000282674"/>
    </source>
</evidence>
<dbReference type="OrthoDB" id="3618883at2"/>
<gene>
    <name evidence="1" type="ORF">EBO15_41575</name>
</gene>
<evidence type="ECO:0008006" key="3">
    <source>
        <dbReference type="Google" id="ProtNLM"/>
    </source>
</evidence>
<sequence length="115" mass="12641">MADEMFILLGWAWDIDTATRLAARYPARHIDIRPLAWARAVIAIDPAHAATADLTRPLLAVRLPHATTPLVIDGWHRIHRALTTGVHELPAVVLGRADERACRILGGSVRTVSET</sequence>